<dbReference type="SUPFAM" id="SSF103473">
    <property type="entry name" value="MFS general substrate transporter"/>
    <property type="match status" value="1"/>
</dbReference>
<feature type="transmembrane region" description="Helical" evidence="7">
    <location>
        <begin position="317"/>
        <end position="340"/>
    </location>
</feature>
<feature type="transmembrane region" description="Helical" evidence="7">
    <location>
        <begin position="186"/>
        <end position="204"/>
    </location>
</feature>
<dbReference type="Gene3D" id="1.20.1250.20">
    <property type="entry name" value="MFS general substrate transporter like domains"/>
    <property type="match status" value="1"/>
</dbReference>
<evidence type="ECO:0000256" key="3">
    <source>
        <dbReference type="ARBA" id="ARBA00022692"/>
    </source>
</evidence>
<feature type="transmembrane region" description="Helical" evidence="7">
    <location>
        <begin position="256"/>
        <end position="276"/>
    </location>
</feature>
<keyword evidence="3 7" id="KW-0812">Transmembrane</keyword>
<dbReference type="GO" id="GO:0005886">
    <property type="term" value="C:plasma membrane"/>
    <property type="evidence" value="ECO:0007669"/>
    <property type="project" value="UniProtKB-SubCell"/>
</dbReference>
<feature type="transmembrane region" description="Helical" evidence="7">
    <location>
        <begin position="352"/>
        <end position="375"/>
    </location>
</feature>
<keyword evidence="4 7" id="KW-1133">Transmembrane helix</keyword>
<evidence type="ECO:0000256" key="7">
    <source>
        <dbReference type="SAM" id="Phobius"/>
    </source>
</evidence>
<accession>A0A411MRC4</accession>
<feature type="transmembrane region" description="Helical" evidence="7">
    <location>
        <begin position="381"/>
        <end position="403"/>
    </location>
</feature>
<feature type="transmembrane region" description="Helical" evidence="7">
    <location>
        <begin position="65"/>
        <end position="85"/>
    </location>
</feature>
<reference evidence="9" key="1">
    <citation type="journal article" date="2019" name="J. Am. Chem. Soc.">
        <title>Two-enzyme pathway links L-arginine to nitric oxide in N-nitroso biosynthesis.</title>
        <authorList>
            <person name="He H."/>
            <person name="Henderson A.C."/>
            <person name="Du Y.L."/>
            <person name="Ryan K.S."/>
        </authorList>
    </citation>
    <scope>NUCLEOTIDE SEQUENCE</scope>
    <source>
        <strain evidence="9">NRRL 3125</strain>
    </source>
</reference>
<name>A0A411MRC4_STRC2</name>
<evidence type="ECO:0000256" key="1">
    <source>
        <dbReference type="ARBA" id="ARBA00004651"/>
    </source>
</evidence>
<evidence type="ECO:0000256" key="4">
    <source>
        <dbReference type="ARBA" id="ARBA00022989"/>
    </source>
</evidence>
<dbReference type="InterPro" id="IPR020846">
    <property type="entry name" value="MFS_dom"/>
</dbReference>
<proteinExistence type="predicted"/>
<protein>
    <submittedName>
        <fullName evidence="9">Multidrug resistance protein</fullName>
    </submittedName>
</protein>
<feature type="transmembrane region" description="Helical" evidence="7">
    <location>
        <begin position="155"/>
        <end position="180"/>
    </location>
</feature>
<evidence type="ECO:0000313" key="9">
    <source>
        <dbReference type="EMBL" id="QBF29339.1"/>
    </source>
</evidence>
<dbReference type="GO" id="GO:0046677">
    <property type="term" value="P:response to antibiotic"/>
    <property type="evidence" value="ECO:0007669"/>
    <property type="project" value="UniProtKB-KW"/>
</dbReference>
<feature type="transmembrane region" description="Helical" evidence="7">
    <location>
        <begin position="124"/>
        <end position="143"/>
    </location>
</feature>
<dbReference type="PROSITE" id="PS50850">
    <property type="entry name" value="MFS"/>
    <property type="match status" value="1"/>
</dbReference>
<evidence type="ECO:0000256" key="6">
    <source>
        <dbReference type="ARBA" id="ARBA00023251"/>
    </source>
</evidence>
<evidence type="ECO:0000256" key="5">
    <source>
        <dbReference type="ARBA" id="ARBA00023136"/>
    </source>
</evidence>
<feature type="transmembrane region" description="Helical" evidence="7">
    <location>
        <begin position="29"/>
        <end position="53"/>
    </location>
</feature>
<dbReference type="AlphaFoldDB" id="A0A411MRC4"/>
<sequence>MREPVAPSSVHTPPATAAGSGGIFSPPHLAATLTFAVVMFLTGFAALAVVPTLPTAARDLDGVSLFPVVAGCFVAAGLFGGVLGGHWADRSGARRPLALGMVLSVLTLLVSASSGSVWQLAAGRFVDGLAAGLVAVSVTTAVGQCYPEHLRPRMLALLSAGWVLPSLLGPPLAGLVVQWWSWRAVFYGLAALTALPAVALVLVLRRAPGTAPGTAPGAASRVAEVPAERPPLLVAALLSLGAALGQYGASAWDPRHLAAVAAGVILLVVLAPRLLPRGTWRGARGLPVTVLLRGLTSGTYFAVEALVPLMLITERRVAAVVVGAAFTASAVLWAAASWVQGRVLPHIARHRLVTAGALVMAAAVALAAAGCSGGLPPVTAAAAMPLSAVGMGLLDPCVTVLSLKHSPPHRQGHTTSALQTNMNLGQVVVLALASAVLNACLAAGAGPLPGYRAAFALLLLPPLLVALLAVRARGD</sequence>
<dbReference type="PANTHER" id="PTHR42718">
    <property type="entry name" value="MAJOR FACILITATOR SUPERFAMILY MULTIDRUG TRANSPORTER MFSC"/>
    <property type="match status" value="1"/>
</dbReference>
<dbReference type="InterPro" id="IPR011701">
    <property type="entry name" value="MFS"/>
</dbReference>
<keyword evidence="6" id="KW-0046">Antibiotic resistance</keyword>
<feature type="transmembrane region" description="Helical" evidence="7">
    <location>
        <begin position="451"/>
        <end position="470"/>
    </location>
</feature>
<keyword evidence="5 7" id="KW-0472">Membrane</keyword>
<evidence type="ECO:0000259" key="8">
    <source>
        <dbReference type="PROSITE" id="PS50850"/>
    </source>
</evidence>
<feature type="domain" description="Major facilitator superfamily (MFS) profile" evidence="8">
    <location>
        <begin position="31"/>
        <end position="475"/>
    </location>
</feature>
<feature type="transmembrane region" description="Helical" evidence="7">
    <location>
        <begin position="288"/>
        <end position="311"/>
    </location>
</feature>
<comment type="subcellular location">
    <subcellularLocation>
        <location evidence="1">Cell membrane</location>
        <topology evidence="1">Multi-pass membrane protein</topology>
    </subcellularLocation>
</comment>
<dbReference type="GO" id="GO:0022857">
    <property type="term" value="F:transmembrane transporter activity"/>
    <property type="evidence" value="ECO:0007669"/>
    <property type="project" value="InterPro"/>
</dbReference>
<feature type="transmembrane region" description="Helical" evidence="7">
    <location>
        <begin position="424"/>
        <end position="445"/>
    </location>
</feature>
<organism evidence="9">
    <name type="scientific">Streptomyces achromogenes subsp. streptozoticus</name>
    <dbReference type="NCBI Taxonomy" id="285532"/>
    <lineage>
        <taxon>Bacteria</taxon>
        <taxon>Bacillati</taxon>
        <taxon>Actinomycetota</taxon>
        <taxon>Actinomycetes</taxon>
        <taxon>Kitasatosporales</taxon>
        <taxon>Streptomycetaceae</taxon>
        <taxon>Streptomyces</taxon>
    </lineage>
</organism>
<keyword evidence="2" id="KW-0813">Transport</keyword>
<dbReference type="EMBL" id="MK440296">
    <property type="protein sequence ID" value="QBF29339.1"/>
    <property type="molecule type" value="Genomic_DNA"/>
</dbReference>
<evidence type="ECO:0000256" key="2">
    <source>
        <dbReference type="ARBA" id="ARBA00022448"/>
    </source>
</evidence>
<dbReference type="InterPro" id="IPR036259">
    <property type="entry name" value="MFS_trans_sf"/>
</dbReference>
<dbReference type="PANTHER" id="PTHR42718:SF9">
    <property type="entry name" value="MAJOR FACILITATOR SUPERFAMILY MULTIDRUG TRANSPORTER MFSC"/>
    <property type="match status" value="1"/>
</dbReference>
<feature type="transmembrane region" description="Helical" evidence="7">
    <location>
        <begin position="97"/>
        <end position="118"/>
    </location>
</feature>
<dbReference type="Pfam" id="PF07690">
    <property type="entry name" value="MFS_1"/>
    <property type="match status" value="1"/>
</dbReference>